<dbReference type="GeneID" id="95348182"/>
<dbReference type="InterPro" id="IPR003953">
    <property type="entry name" value="FAD-dep_OxRdtase_2_FAD-bd"/>
</dbReference>
<evidence type="ECO:0000313" key="8">
    <source>
        <dbReference type="Proteomes" id="UP000051491"/>
    </source>
</evidence>
<dbReference type="GO" id="GO:0008202">
    <property type="term" value="P:steroid metabolic process"/>
    <property type="evidence" value="ECO:0007669"/>
    <property type="project" value="UniProtKB-ARBA"/>
</dbReference>
<keyword evidence="4" id="KW-0560">Oxidoreductase</keyword>
<dbReference type="InterPro" id="IPR036188">
    <property type="entry name" value="FAD/NAD-bd_sf"/>
</dbReference>
<evidence type="ECO:0000313" key="9">
    <source>
        <dbReference type="Proteomes" id="UP000190935"/>
    </source>
</evidence>
<evidence type="ECO:0000256" key="3">
    <source>
        <dbReference type="ARBA" id="ARBA00022827"/>
    </source>
</evidence>
<organism evidence="6 8">
    <name type="scientific">Ligilactobacillus acidipiscis</name>
    <dbReference type="NCBI Taxonomy" id="89059"/>
    <lineage>
        <taxon>Bacteria</taxon>
        <taxon>Bacillati</taxon>
        <taxon>Bacillota</taxon>
        <taxon>Bacilli</taxon>
        <taxon>Lactobacillales</taxon>
        <taxon>Lactobacillaceae</taxon>
        <taxon>Ligilactobacillus</taxon>
    </lineage>
</organism>
<evidence type="ECO:0000313" key="6">
    <source>
        <dbReference type="EMBL" id="KRN87281.1"/>
    </source>
</evidence>
<keyword evidence="3" id="KW-0274">FAD</keyword>
<dbReference type="AlphaFoldDB" id="A0A0R2KCV6"/>
<name>A0A0R2KCV6_9LACO</name>
<gene>
    <name evidence="6" type="ORF">IV43_GL001581</name>
    <name evidence="7" type="ORF">LAC1533_0072</name>
</gene>
<dbReference type="PANTHER" id="PTHR43400:SF10">
    <property type="entry name" value="3-OXOSTEROID 1-DEHYDROGENASE"/>
    <property type="match status" value="1"/>
</dbReference>
<dbReference type="PANTHER" id="PTHR43400">
    <property type="entry name" value="FUMARATE REDUCTASE"/>
    <property type="match status" value="1"/>
</dbReference>
<keyword evidence="2" id="KW-0285">Flavoprotein</keyword>
<dbReference type="RefSeq" id="WP_056971218.1">
    <property type="nucleotide sequence ID" value="NZ_JBHUGU010000002.1"/>
</dbReference>
<dbReference type="InterPro" id="IPR050315">
    <property type="entry name" value="FAD-oxidoreductase_2"/>
</dbReference>
<reference evidence="9" key="2">
    <citation type="submission" date="2016-11" db="EMBL/GenBank/DDBJ databases">
        <authorList>
            <person name="Papadimitriou K."/>
        </authorList>
    </citation>
    <scope>NUCLEOTIDE SEQUENCE [LARGE SCALE GENOMIC DNA]</scope>
    <source>
        <strain evidence="9">ACA-DC 1533</strain>
    </source>
</reference>
<accession>A0A0R2KCV6</accession>
<feature type="domain" description="FAD-dependent oxidoreductase 2 FAD-binding" evidence="5">
    <location>
        <begin position="9"/>
        <end position="447"/>
    </location>
</feature>
<dbReference type="STRING" id="89059.LAC1533_0072"/>
<dbReference type="Proteomes" id="UP000051491">
    <property type="component" value="Unassembled WGS sequence"/>
</dbReference>
<dbReference type="EMBL" id="JQBK01000005">
    <property type="protein sequence ID" value="KRN87281.1"/>
    <property type="molecule type" value="Genomic_DNA"/>
</dbReference>
<dbReference type="OrthoDB" id="9806724at2"/>
<evidence type="ECO:0000313" key="7">
    <source>
        <dbReference type="EMBL" id="SFV39492.1"/>
    </source>
</evidence>
<comment type="cofactor">
    <cofactor evidence="1">
        <name>FAD</name>
        <dbReference type="ChEBI" id="CHEBI:57692"/>
    </cofactor>
</comment>
<dbReference type="SUPFAM" id="SSF56425">
    <property type="entry name" value="Succinate dehydrogenase/fumarate reductase flavoprotein, catalytic domain"/>
    <property type="match status" value="1"/>
</dbReference>
<dbReference type="Pfam" id="PF00890">
    <property type="entry name" value="FAD_binding_2"/>
    <property type="match status" value="1"/>
</dbReference>
<dbReference type="KEGG" id="laca:LAC1533_0072"/>
<evidence type="ECO:0000256" key="1">
    <source>
        <dbReference type="ARBA" id="ARBA00001974"/>
    </source>
</evidence>
<dbReference type="SUPFAM" id="SSF51905">
    <property type="entry name" value="FAD/NAD(P)-binding domain"/>
    <property type="match status" value="1"/>
</dbReference>
<dbReference type="Gene3D" id="3.50.50.60">
    <property type="entry name" value="FAD/NAD(P)-binding domain"/>
    <property type="match status" value="1"/>
</dbReference>
<reference evidence="6 8" key="1">
    <citation type="journal article" date="2015" name="Genome Announc.">
        <title>Expanding the biotechnology potential of lactobacilli through comparative genomics of 213 strains and associated genera.</title>
        <authorList>
            <person name="Sun Z."/>
            <person name="Harris H.M."/>
            <person name="McCann A."/>
            <person name="Guo C."/>
            <person name="Argimon S."/>
            <person name="Zhang W."/>
            <person name="Yang X."/>
            <person name="Jeffery I.B."/>
            <person name="Cooney J.C."/>
            <person name="Kagawa T.F."/>
            <person name="Liu W."/>
            <person name="Song Y."/>
            <person name="Salvetti E."/>
            <person name="Wrobel A."/>
            <person name="Rasinkangas P."/>
            <person name="Parkhill J."/>
            <person name="Rea M.C."/>
            <person name="O'Sullivan O."/>
            <person name="Ritari J."/>
            <person name="Douillard F.P."/>
            <person name="Paul Ross R."/>
            <person name="Yang R."/>
            <person name="Briner A.E."/>
            <person name="Felis G.E."/>
            <person name="de Vos W.M."/>
            <person name="Barrangou R."/>
            <person name="Klaenhammer T.R."/>
            <person name="Caufield P.W."/>
            <person name="Cui Y."/>
            <person name="Zhang H."/>
            <person name="O'Toole P.W."/>
        </authorList>
    </citation>
    <scope>NUCLEOTIDE SEQUENCE [LARGE SCALE GENOMIC DNA]</scope>
    <source>
        <strain evidence="6 8">DSM 15353</strain>
    </source>
</reference>
<dbReference type="PATRIC" id="fig|89059.3.peg.1688"/>
<evidence type="ECO:0000259" key="5">
    <source>
        <dbReference type="Pfam" id="PF00890"/>
    </source>
</evidence>
<dbReference type="GO" id="GO:0033765">
    <property type="term" value="F:steroid dehydrogenase activity, acting on the CH-CH group of donors"/>
    <property type="evidence" value="ECO:0007669"/>
    <property type="project" value="UniProtKB-ARBA"/>
</dbReference>
<reference evidence="7" key="3">
    <citation type="submission" date="2016-11" db="EMBL/GenBank/DDBJ databases">
        <authorList>
            <person name="Jaros S."/>
            <person name="Januszkiewicz K."/>
            <person name="Wedrychowicz H."/>
        </authorList>
    </citation>
    <scope>NUCLEOTIDE SEQUENCE [LARGE SCALE GENOMIC DNA]</scope>
    <source>
        <strain evidence="7">ACA-DC 1533</strain>
    </source>
</reference>
<dbReference type="Proteomes" id="UP000190935">
    <property type="component" value="Chromosome I"/>
</dbReference>
<sequence>MFPKKTNYDLIIVGGGLSGLSAAITASEQGLDTLVLEKGRTLGGNGNYVEGAMGVDSDLQKQANINISKTQLLQDELAYSHYEASAPHLKKLIDSSGQVINWLAELGVKFSKVGGQGKSWPTVHSFAGGGYAAVQLLAKKAQEAGIEFATSISAQEIKQQNGHIRGLSVMNEVTGQMRDLVCNNVILATGGYADNAELIKKRTPFYQKLMTVSNGKATGDGMQLAWDAGAQHYQMGAIQYGGGAIYDKTQPAFVHMSSQLAAAATQEAILWVNERGERFVNEDVNDNMCHAGSAILTQARVFSILDQTAVDHLTEVGLYKEVGNSPVSPEKLATLRQEIKHDLDTHQKYLTQADTVVGLAEKLNLSNLPSTIEHYNSDVEAGCDVDYGKDPQYLTAVKDGPFYAVELGVGMACALGGIRVDNNSEVLNRYGYPISGLYAVGNDAAGMLVGDTYAVTLPGSTAGYAAFSGRNAVLTISRRAAN</sequence>
<proteinExistence type="predicted"/>
<protein>
    <submittedName>
        <fullName evidence="6 7">Fumarate reductase</fullName>
    </submittedName>
</protein>
<evidence type="ECO:0000256" key="2">
    <source>
        <dbReference type="ARBA" id="ARBA00022630"/>
    </source>
</evidence>
<evidence type="ECO:0000256" key="4">
    <source>
        <dbReference type="ARBA" id="ARBA00023002"/>
    </source>
</evidence>
<dbReference type="InterPro" id="IPR027477">
    <property type="entry name" value="Succ_DH/fumarate_Rdtase_cat_sf"/>
</dbReference>
<dbReference type="EMBL" id="LT630287">
    <property type="protein sequence ID" value="SFV39492.1"/>
    <property type="molecule type" value="Genomic_DNA"/>
</dbReference>
<dbReference type="Gene3D" id="3.90.700.10">
    <property type="entry name" value="Succinate dehydrogenase/fumarate reductase flavoprotein, catalytic domain"/>
    <property type="match status" value="1"/>
</dbReference>
<dbReference type="PRINTS" id="PR00411">
    <property type="entry name" value="PNDRDTASEI"/>
</dbReference>